<proteinExistence type="predicted"/>
<dbReference type="Proteomes" id="UP001148838">
    <property type="component" value="Unassembled WGS sequence"/>
</dbReference>
<gene>
    <name evidence="1" type="ORF">ANN_01283</name>
</gene>
<accession>A0ABQ8TT56</accession>
<evidence type="ECO:0000313" key="1">
    <source>
        <dbReference type="EMBL" id="KAJ4449877.1"/>
    </source>
</evidence>
<protein>
    <submittedName>
        <fullName evidence="1">Uncharacterized protein</fullName>
    </submittedName>
</protein>
<organism evidence="1 2">
    <name type="scientific">Periplaneta americana</name>
    <name type="common">American cockroach</name>
    <name type="synonym">Blatta americana</name>
    <dbReference type="NCBI Taxonomy" id="6978"/>
    <lineage>
        <taxon>Eukaryota</taxon>
        <taxon>Metazoa</taxon>
        <taxon>Ecdysozoa</taxon>
        <taxon>Arthropoda</taxon>
        <taxon>Hexapoda</taxon>
        <taxon>Insecta</taxon>
        <taxon>Pterygota</taxon>
        <taxon>Neoptera</taxon>
        <taxon>Polyneoptera</taxon>
        <taxon>Dictyoptera</taxon>
        <taxon>Blattodea</taxon>
        <taxon>Blattoidea</taxon>
        <taxon>Blattidae</taxon>
        <taxon>Blattinae</taxon>
        <taxon>Periplaneta</taxon>
    </lineage>
</organism>
<dbReference type="EMBL" id="JAJSOF020000003">
    <property type="protein sequence ID" value="KAJ4449877.1"/>
    <property type="molecule type" value="Genomic_DNA"/>
</dbReference>
<comment type="caution">
    <text evidence="1">The sequence shown here is derived from an EMBL/GenBank/DDBJ whole genome shotgun (WGS) entry which is preliminary data.</text>
</comment>
<sequence length="261" mass="28720">MAGICEGGNEPPGSLKAISKSHYLRPPEVADPLDRPPWNVVQRCWMASVMTPEVDLLGAGVSPRTDRGGICRSRNGIWIQSLSQGAAARRRHLSVTHEPDKSISRVTPPRGWGRTVAYNEAADYGDKDSNRVNGLKIKLDTYCLSLSKNRRSMTGMKQPACSGRQHSLKWVKGIRSNIKCTVEQQAESDRAYPPAATVHYSGVSFPRNLEPQTFRDDPLNFELRSPNCGPLHSNSGLQAPQLRTQLKSRSGLEAGFTATQD</sequence>
<reference evidence="1 2" key="1">
    <citation type="journal article" date="2022" name="Allergy">
        <title>Genome assembly and annotation of Periplaneta americana reveal a comprehensive cockroach allergen profile.</title>
        <authorList>
            <person name="Wang L."/>
            <person name="Xiong Q."/>
            <person name="Saelim N."/>
            <person name="Wang L."/>
            <person name="Nong W."/>
            <person name="Wan A.T."/>
            <person name="Shi M."/>
            <person name="Liu X."/>
            <person name="Cao Q."/>
            <person name="Hui J.H.L."/>
            <person name="Sookrung N."/>
            <person name="Leung T.F."/>
            <person name="Tungtrongchitr A."/>
            <person name="Tsui S.K.W."/>
        </authorList>
    </citation>
    <scope>NUCLEOTIDE SEQUENCE [LARGE SCALE GENOMIC DNA]</scope>
    <source>
        <strain evidence="1">PWHHKU_190912</strain>
    </source>
</reference>
<keyword evidence="2" id="KW-1185">Reference proteome</keyword>
<evidence type="ECO:0000313" key="2">
    <source>
        <dbReference type="Proteomes" id="UP001148838"/>
    </source>
</evidence>
<name>A0ABQ8TT56_PERAM</name>